<accession>A0A2A2TGQ4</accession>
<organism evidence="1 2">
    <name type="scientific">Brunnivagina elsteri CCALA 953</name>
    <dbReference type="NCBI Taxonomy" id="987040"/>
    <lineage>
        <taxon>Bacteria</taxon>
        <taxon>Bacillati</taxon>
        <taxon>Cyanobacteriota</taxon>
        <taxon>Cyanophyceae</taxon>
        <taxon>Nostocales</taxon>
        <taxon>Calotrichaceae</taxon>
        <taxon>Brunnivagina</taxon>
    </lineage>
</organism>
<dbReference type="Proteomes" id="UP000218238">
    <property type="component" value="Unassembled WGS sequence"/>
</dbReference>
<dbReference type="RefSeq" id="WP_095722894.1">
    <property type="nucleotide sequence ID" value="NZ_NTFS01000197.1"/>
</dbReference>
<gene>
    <name evidence="1" type="ORF">CK510_17295</name>
</gene>
<name>A0A2A2TGQ4_9CYAN</name>
<dbReference type="AlphaFoldDB" id="A0A2A2TGQ4"/>
<keyword evidence="2" id="KW-1185">Reference proteome</keyword>
<dbReference type="EMBL" id="NTFS01000197">
    <property type="protein sequence ID" value="PAX52815.1"/>
    <property type="molecule type" value="Genomic_DNA"/>
</dbReference>
<dbReference type="OrthoDB" id="509728at2"/>
<evidence type="ECO:0000313" key="1">
    <source>
        <dbReference type="EMBL" id="PAX52815.1"/>
    </source>
</evidence>
<reference evidence="1 2" key="1">
    <citation type="submission" date="2017-08" db="EMBL/GenBank/DDBJ databases">
        <title>Draft genome sequence of filamentous cyanobacterium Calothrix elsteri CCALA 953.</title>
        <authorList>
            <person name="Gagunashvili A.N."/>
            <person name="Elster J."/>
            <person name="Andresson O.S."/>
        </authorList>
    </citation>
    <scope>NUCLEOTIDE SEQUENCE [LARGE SCALE GENOMIC DNA]</scope>
    <source>
        <strain evidence="1 2">CCALA 953</strain>
    </source>
</reference>
<evidence type="ECO:0000313" key="2">
    <source>
        <dbReference type="Proteomes" id="UP000218238"/>
    </source>
</evidence>
<comment type="caution">
    <text evidence="1">The sequence shown here is derived from an EMBL/GenBank/DDBJ whole genome shotgun (WGS) entry which is preliminary data.</text>
</comment>
<protein>
    <submittedName>
        <fullName evidence="1">Uncharacterized protein</fullName>
    </submittedName>
</protein>
<proteinExistence type="predicted"/>
<sequence length="179" mass="20271">MRINMLIGQKRKLATLISVILVTSTTLIFLHQVADAETAIAIKPSQAPLDLEKLKKPKGVITADTIDLANLTVPSLWWAKETSENKLLDNWIAYPANQGEPARVDLIVNQQIWTLLDYLERYEFVNRVGSDTRNYGYNLRVFNYQQEFLGSYTCNFAANKSACDINMNTQNQLGMPRSS</sequence>